<dbReference type="GO" id="GO:0022857">
    <property type="term" value="F:transmembrane transporter activity"/>
    <property type="evidence" value="ECO:0007669"/>
    <property type="project" value="InterPro"/>
</dbReference>
<dbReference type="InterPro" id="IPR026030">
    <property type="entry name" value="Pur-cyt_permease_Fcy2/21/22"/>
</dbReference>
<reference evidence="10" key="2">
    <citation type="submission" date="2020-09" db="EMBL/GenBank/DDBJ databases">
        <authorList>
            <person name="Sun Q."/>
            <person name="Zhou Y."/>
        </authorList>
    </citation>
    <scope>NUCLEOTIDE SEQUENCE</scope>
    <source>
        <strain evidence="10">CGMCC 4.5737</strain>
    </source>
</reference>
<feature type="transmembrane region" description="Helical" evidence="9">
    <location>
        <begin position="36"/>
        <end position="56"/>
    </location>
</feature>
<comment type="subcellular location">
    <subcellularLocation>
        <location evidence="1">Membrane</location>
        <topology evidence="1">Multi-pass membrane protein</topology>
    </subcellularLocation>
</comment>
<dbReference type="RefSeq" id="WP_189062053.1">
    <property type="nucleotide sequence ID" value="NZ_BMMK01000062.1"/>
</dbReference>
<feature type="region of interest" description="Disordered" evidence="8">
    <location>
        <begin position="478"/>
        <end position="505"/>
    </location>
</feature>
<evidence type="ECO:0000313" key="11">
    <source>
        <dbReference type="Proteomes" id="UP000637578"/>
    </source>
</evidence>
<keyword evidence="11" id="KW-1185">Reference proteome</keyword>
<feature type="transmembrane region" description="Helical" evidence="9">
    <location>
        <begin position="446"/>
        <end position="470"/>
    </location>
</feature>
<name>A0A8J3CLJ5_9PSEU</name>
<feature type="transmembrane region" description="Helical" evidence="9">
    <location>
        <begin position="247"/>
        <end position="272"/>
    </location>
</feature>
<evidence type="ECO:0000256" key="2">
    <source>
        <dbReference type="ARBA" id="ARBA00008974"/>
    </source>
</evidence>
<organism evidence="10 11">
    <name type="scientific">Longimycelium tulufanense</name>
    <dbReference type="NCBI Taxonomy" id="907463"/>
    <lineage>
        <taxon>Bacteria</taxon>
        <taxon>Bacillati</taxon>
        <taxon>Actinomycetota</taxon>
        <taxon>Actinomycetes</taxon>
        <taxon>Pseudonocardiales</taxon>
        <taxon>Pseudonocardiaceae</taxon>
        <taxon>Longimycelium</taxon>
    </lineage>
</organism>
<gene>
    <name evidence="10" type="ORF">GCM10012275_62640</name>
</gene>
<dbReference type="Proteomes" id="UP000637578">
    <property type="component" value="Unassembled WGS sequence"/>
</dbReference>
<dbReference type="PANTHER" id="PTHR31806:SF1">
    <property type="entry name" value="PURINE-CYTOSINE PERMEASE FCY2-RELATED"/>
    <property type="match status" value="1"/>
</dbReference>
<evidence type="ECO:0000256" key="8">
    <source>
        <dbReference type="SAM" id="MobiDB-lite"/>
    </source>
</evidence>
<comment type="caution">
    <text evidence="10">The sequence shown here is derived from an EMBL/GenBank/DDBJ whole genome shotgun (WGS) entry which is preliminary data.</text>
</comment>
<feature type="compositionally biased region" description="Basic and acidic residues" evidence="8">
    <location>
        <begin position="495"/>
        <end position="505"/>
    </location>
</feature>
<dbReference type="InterPro" id="IPR001248">
    <property type="entry name" value="Pur-cyt_permease"/>
</dbReference>
<feature type="transmembrane region" description="Helical" evidence="9">
    <location>
        <begin position="292"/>
        <end position="318"/>
    </location>
</feature>
<dbReference type="Pfam" id="PF02133">
    <property type="entry name" value="Transp_cyt_pur"/>
    <property type="match status" value="1"/>
</dbReference>
<evidence type="ECO:0000256" key="4">
    <source>
        <dbReference type="ARBA" id="ARBA00022692"/>
    </source>
</evidence>
<keyword evidence="6 7" id="KW-0472">Membrane</keyword>
<accession>A0A8J3CLJ5</accession>
<feature type="transmembrane region" description="Helical" evidence="9">
    <location>
        <begin position="406"/>
        <end position="426"/>
    </location>
</feature>
<feature type="transmembrane region" description="Helical" evidence="9">
    <location>
        <begin position="178"/>
        <end position="197"/>
    </location>
</feature>
<evidence type="ECO:0000256" key="7">
    <source>
        <dbReference type="PIRNR" id="PIRNR002744"/>
    </source>
</evidence>
<dbReference type="GO" id="GO:0005886">
    <property type="term" value="C:plasma membrane"/>
    <property type="evidence" value="ECO:0007669"/>
    <property type="project" value="TreeGrafter"/>
</dbReference>
<feature type="transmembrane region" description="Helical" evidence="9">
    <location>
        <begin position="209"/>
        <end position="227"/>
    </location>
</feature>
<feature type="transmembrane region" description="Helical" evidence="9">
    <location>
        <begin position="144"/>
        <end position="166"/>
    </location>
</feature>
<feature type="transmembrane region" description="Helical" evidence="9">
    <location>
        <begin position="62"/>
        <end position="88"/>
    </location>
</feature>
<evidence type="ECO:0000256" key="3">
    <source>
        <dbReference type="ARBA" id="ARBA00022448"/>
    </source>
</evidence>
<proteinExistence type="inferred from homology"/>
<sequence>MSGDKPDAATGGWVVERRGIDWIPDHERHGRPRMLVWPWAGANLSFFPIAYGVFVVGLGLNWWQAMVAVAIGVGVSYPLVGLVAVAGTRGGSPTMMLSRAAFGHHGNKLPTALSYLSLVGWETVSVTLGVLATRTVVDRLQTGFGGAALLAASFAVIAGATIMLAVYGYDVIMRVHKWVTIAVGAMTVLYLVVILPGLQFSPSTHSGSLATLIGGITLAATATGLGWTNCGADYSRYLPRRSSARGILGWTAAGGGTPPLVLMMFGLLLTAGDPHLADAVALDPIGALANSLPTWFLVPFLLTVLLSMIAGAVVNLYSSGLNLLALGVRVSRPVAVGIDGILMVLGGTYLIFVAPNFLAPFQAFLTTVGVGMASWAAIFLTDLFLHRRHGYSKNALSSPTGAYGRWNLAATLSFLAAVVAGLGLVTSSDRLVGQVLGYFLTPEAQGGSLGATNIGVAVAFLIAGTCYGLLSTTVLPPDDNGRSTSRALHRHRGETRHDGPHQLGP</sequence>
<protein>
    <submittedName>
        <fullName evidence="10">Allantoin permease</fullName>
    </submittedName>
</protein>
<evidence type="ECO:0000256" key="9">
    <source>
        <dbReference type="SAM" id="Phobius"/>
    </source>
</evidence>
<comment type="similarity">
    <text evidence="2 7">Belongs to the purine-cytosine permease (2.A.39) family.</text>
</comment>
<dbReference type="Gene3D" id="1.10.4160.10">
    <property type="entry name" value="Hydantoin permease"/>
    <property type="match status" value="1"/>
</dbReference>
<evidence type="ECO:0000256" key="6">
    <source>
        <dbReference type="ARBA" id="ARBA00023136"/>
    </source>
</evidence>
<keyword evidence="3 7" id="KW-0813">Transport</keyword>
<evidence type="ECO:0000313" key="10">
    <source>
        <dbReference type="EMBL" id="GGM83484.1"/>
    </source>
</evidence>
<reference evidence="10" key="1">
    <citation type="journal article" date="2014" name="Int. J. Syst. Evol. Microbiol.">
        <title>Complete genome sequence of Corynebacterium casei LMG S-19264T (=DSM 44701T), isolated from a smear-ripened cheese.</title>
        <authorList>
            <consortium name="US DOE Joint Genome Institute (JGI-PGF)"/>
            <person name="Walter F."/>
            <person name="Albersmeier A."/>
            <person name="Kalinowski J."/>
            <person name="Ruckert C."/>
        </authorList>
    </citation>
    <scope>NUCLEOTIDE SEQUENCE</scope>
    <source>
        <strain evidence="10">CGMCC 4.5737</strain>
    </source>
</reference>
<keyword evidence="5 9" id="KW-1133">Transmembrane helix</keyword>
<feature type="transmembrane region" description="Helical" evidence="9">
    <location>
        <begin position="330"/>
        <end position="352"/>
    </location>
</feature>
<dbReference type="PANTHER" id="PTHR31806">
    <property type="entry name" value="PURINE-CYTOSINE PERMEASE FCY2-RELATED"/>
    <property type="match status" value="1"/>
</dbReference>
<dbReference type="AlphaFoldDB" id="A0A8J3CLJ5"/>
<evidence type="ECO:0000256" key="5">
    <source>
        <dbReference type="ARBA" id="ARBA00022989"/>
    </source>
</evidence>
<dbReference type="PIRSF" id="PIRSF002744">
    <property type="entry name" value="Pur-cyt_permease"/>
    <property type="match status" value="1"/>
</dbReference>
<dbReference type="EMBL" id="BMMK01000062">
    <property type="protein sequence ID" value="GGM83484.1"/>
    <property type="molecule type" value="Genomic_DNA"/>
</dbReference>
<keyword evidence="4 9" id="KW-0812">Transmembrane</keyword>
<evidence type="ECO:0000256" key="1">
    <source>
        <dbReference type="ARBA" id="ARBA00004141"/>
    </source>
</evidence>
<feature type="transmembrane region" description="Helical" evidence="9">
    <location>
        <begin position="364"/>
        <end position="385"/>
    </location>
</feature>